<evidence type="ECO:0000256" key="13">
    <source>
        <dbReference type="RuleBase" id="RU004349"/>
    </source>
</evidence>
<evidence type="ECO:0000256" key="11">
    <source>
        <dbReference type="RuleBase" id="RU000537"/>
    </source>
</evidence>
<sequence length="457" mass="49537">MFETIKNCFKVKEIRKKIWITLLLLLVFRLGCYIPVPGIDSDIFGSAIANYDFLELMSSITGSSLSNATLFALGISPYINASIIIQLLTVGIPALERLSRQGEEGRKKIAQITRYVTILLAVAQAIGIIVNIAINGEENALKLVMFGGGEGGLLSDTAATWIGGIFLVVVYTAGAMLVMFIGERITEYGIGNGISLIIFVGIISTAGITIVQKFGDLFGGTQGLAPLWELIGFFVLTLLEFTAIVAVDLSERRIPVQYAKQVKGRKMYGGQSTVIPIRIAGGGVMPLIFAFAIISFPGMLASLFWPGSGFEQGVAEWFSGSSTHWYGQLIYLVTLCILIFAFSFFYSSMQFNPEDVSKTIQQNGGFIQGIRPGKPTADYLKKISNRITLFGAIYLTLVALVPSILSIVVVATGITTDTSLLSVFSTTGILIVVSVALELDKQLQSQLMMKNYKGFLK</sequence>
<comment type="similarity">
    <text evidence="2 10 13">Belongs to the SecY/SEC61-alpha family.</text>
</comment>
<evidence type="ECO:0000256" key="6">
    <source>
        <dbReference type="ARBA" id="ARBA00022989"/>
    </source>
</evidence>
<feature type="transmembrane region" description="Helical" evidence="10">
    <location>
        <begin position="231"/>
        <end position="250"/>
    </location>
</feature>
<dbReference type="NCBIfam" id="TIGR00967">
    <property type="entry name" value="3a0501s007"/>
    <property type="match status" value="1"/>
</dbReference>
<dbReference type="Gene3D" id="1.10.3370.10">
    <property type="entry name" value="SecY subunit domain"/>
    <property type="match status" value="1"/>
</dbReference>
<reference evidence="14" key="1">
    <citation type="submission" date="2020-10" db="EMBL/GenBank/DDBJ databases">
        <authorList>
            <person name="Gilroy R."/>
        </authorList>
    </citation>
    <scope>NUCLEOTIDE SEQUENCE</scope>
    <source>
        <strain evidence="14">ChiW25-3613</strain>
    </source>
</reference>
<evidence type="ECO:0000256" key="5">
    <source>
        <dbReference type="ARBA" id="ARBA00022927"/>
    </source>
</evidence>
<dbReference type="GO" id="GO:0006605">
    <property type="term" value="P:protein targeting"/>
    <property type="evidence" value="ECO:0007669"/>
    <property type="project" value="UniProtKB-UniRule"/>
</dbReference>
<dbReference type="Proteomes" id="UP000824179">
    <property type="component" value="Unassembled WGS sequence"/>
</dbReference>
<feature type="transmembrane region" description="Helical" evidence="10">
    <location>
        <begin position="75"/>
        <end position="95"/>
    </location>
</feature>
<dbReference type="PROSITE" id="PS00756">
    <property type="entry name" value="SECY_2"/>
    <property type="match status" value="1"/>
</dbReference>
<keyword evidence="6 10" id="KW-1133">Transmembrane helix</keyword>
<dbReference type="InterPro" id="IPR030659">
    <property type="entry name" value="SecY_CS"/>
</dbReference>
<keyword evidence="8 10" id="KW-0472">Membrane</keyword>
<evidence type="ECO:0000256" key="2">
    <source>
        <dbReference type="ARBA" id="ARBA00005751"/>
    </source>
</evidence>
<dbReference type="Pfam" id="PF00344">
    <property type="entry name" value="SecY"/>
    <property type="match status" value="1"/>
</dbReference>
<keyword evidence="10" id="KW-1003">Cell membrane</keyword>
<keyword evidence="3 10" id="KW-0813">Transport</keyword>
<evidence type="ECO:0000256" key="8">
    <source>
        <dbReference type="ARBA" id="ARBA00023136"/>
    </source>
</evidence>
<evidence type="ECO:0000256" key="9">
    <source>
        <dbReference type="ARBA" id="ARBA00039733"/>
    </source>
</evidence>
<keyword evidence="5 10" id="KW-0653">Protein transport</keyword>
<accession>A0A9D1DBE3</accession>
<dbReference type="GO" id="GO:0005886">
    <property type="term" value="C:plasma membrane"/>
    <property type="evidence" value="ECO:0007669"/>
    <property type="project" value="UniProtKB-SubCell"/>
</dbReference>
<comment type="subcellular location">
    <subcellularLocation>
        <location evidence="10">Cell membrane</location>
        <topology evidence="10">Multi-pass membrane protein</topology>
    </subcellularLocation>
    <subcellularLocation>
        <location evidence="1 12">Membrane</location>
        <topology evidence="1 12">Multi-pass membrane protein</topology>
    </subcellularLocation>
</comment>
<feature type="transmembrane region" description="Helical" evidence="10">
    <location>
        <begin position="18"/>
        <end position="36"/>
    </location>
</feature>
<gene>
    <name evidence="10 14" type="primary">secY</name>
    <name evidence="14" type="ORF">IAB90_05525</name>
</gene>
<protein>
    <recommendedName>
        <fullName evidence="9 10">Protein translocase subunit SecY</fullName>
    </recommendedName>
</protein>
<dbReference type="InterPro" id="IPR026593">
    <property type="entry name" value="SecY"/>
</dbReference>
<reference evidence="14" key="2">
    <citation type="journal article" date="2021" name="PeerJ">
        <title>Extensive microbial diversity within the chicken gut microbiome revealed by metagenomics and culture.</title>
        <authorList>
            <person name="Gilroy R."/>
            <person name="Ravi A."/>
            <person name="Getino M."/>
            <person name="Pursley I."/>
            <person name="Horton D.L."/>
            <person name="Alikhan N.F."/>
            <person name="Baker D."/>
            <person name="Gharbi K."/>
            <person name="Hall N."/>
            <person name="Watson M."/>
            <person name="Adriaenssens E.M."/>
            <person name="Foster-Nyarko E."/>
            <person name="Jarju S."/>
            <person name="Secka A."/>
            <person name="Antonio M."/>
            <person name="Oren A."/>
            <person name="Chaudhuri R.R."/>
            <person name="La Ragione R."/>
            <person name="Hildebrand F."/>
            <person name="Pallen M.J."/>
        </authorList>
    </citation>
    <scope>NUCLEOTIDE SEQUENCE</scope>
    <source>
        <strain evidence="14">ChiW25-3613</strain>
    </source>
</reference>
<dbReference type="PRINTS" id="PR00303">
    <property type="entry name" value="SECYTRNLCASE"/>
</dbReference>
<dbReference type="FunFam" id="1.10.3370.10:FF:000001">
    <property type="entry name" value="Preprotein translocase subunit SecY"/>
    <property type="match status" value="1"/>
</dbReference>
<proteinExistence type="inferred from homology"/>
<dbReference type="EMBL" id="DVHB01000094">
    <property type="protein sequence ID" value="HIR39826.1"/>
    <property type="molecule type" value="Genomic_DNA"/>
</dbReference>
<evidence type="ECO:0000256" key="10">
    <source>
        <dbReference type="HAMAP-Rule" id="MF_01465"/>
    </source>
</evidence>
<feature type="transmembrane region" description="Helical" evidence="10">
    <location>
        <begin position="193"/>
        <end position="211"/>
    </location>
</feature>
<feature type="transmembrane region" description="Helical" evidence="10">
    <location>
        <begin position="284"/>
        <end position="305"/>
    </location>
</feature>
<name>A0A9D1DBE3_9FIRM</name>
<feature type="transmembrane region" description="Helical" evidence="10">
    <location>
        <begin position="420"/>
        <end position="439"/>
    </location>
</feature>
<evidence type="ECO:0000256" key="4">
    <source>
        <dbReference type="ARBA" id="ARBA00022692"/>
    </source>
</evidence>
<dbReference type="HAMAP" id="MF_01465">
    <property type="entry name" value="SecY"/>
    <property type="match status" value="1"/>
</dbReference>
<dbReference type="PROSITE" id="PS00755">
    <property type="entry name" value="SECY_1"/>
    <property type="match status" value="1"/>
</dbReference>
<evidence type="ECO:0000313" key="15">
    <source>
        <dbReference type="Proteomes" id="UP000824179"/>
    </source>
</evidence>
<feature type="transmembrane region" description="Helical" evidence="10">
    <location>
        <begin position="325"/>
        <end position="346"/>
    </location>
</feature>
<keyword evidence="4 10" id="KW-0812">Transmembrane</keyword>
<feature type="transmembrane region" description="Helical" evidence="10">
    <location>
        <begin position="158"/>
        <end position="181"/>
    </location>
</feature>
<evidence type="ECO:0000313" key="14">
    <source>
        <dbReference type="EMBL" id="HIR39826.1"/>
    </source>
</evidence>
<dbReference type="InterPro" id="IPR023201">
    <property type="entry name" value="SecY_dom_sf"/>
</dbReference>
<dbReference type="GO" id="GO:0043952">
    <property type="term" value="P:protein transport by the Sec complex"/>
    <property type="evidence" value="ECO:0007669"/>
    <property type="project" value="UniProtKB-UniRule"/>
</dbReference>
<dbReference type="PIRSF" id="PIRSF004557">
    <property type="entry name" value="SecY"/>
    <property type="match status" value="1"/>
</dbReference>
<dbReference type="SUPFAM" id="SSF103491">
    <property type="entry name" value="Preprotein translocase SecY subunit"/>
    <property type="match status" value="1"/>
</dbReference>
<dbReference type="InterPro" id="IPR002208">
    <property type="entry name" value="SecY/SEC61-alpha"/>
</dbReference>
<feature type="transmembrane region" description="Helical" evidence="10">
    <location>
        <begin position="115"/>
        <end position="134"/>
    </location>
</feature>
<dbReference type="AlphaFoldDB" id="A0A9D1DBE3"/>
<feature type="transmembrane region" description="Helical" evidence="10">
    <location>
        <begin position="389"/>
        <end position="414"/>
    </location>
</feature>
<evidence type="ECO:0000256" key="1">
    <source>
        <dbReference type="ARBA" id="ARBA00004141"/>
    </source>
</evidence>
<dbReference type="PANTHER" id="PTHR10906">
    <property type="entry name" value="SECY/SEC61-ALPHA FAMILY MEMBER"/>
    <property type="match status" value="1"/>
</dbReference>
<comment type="function">
    <text evidence="10 11">The central subunit of the protein translocation channel SecYEG. Consists of two halves formed by TMs 1-5 and 6-10. These two domains form a lateral gate at the front which open onto the bilayer between TMs 2 and 7, and are clamped together by SecE at the back. The channel is closed by both a pore ring composed of hydrophobic SecY resides and a short helix (helix 2A) on the extracellular side of the membrane which forms a plug. The plug probably moves laterally to allow the channel to open. The ring and the pore may move independently.</text>
</comment>
<evidence type="ECO:0000256" key="7">
    <source>
        <dbReference type="ARBA" id="ARBA00023010"/>
    </source>
</evidence>
<organism evidence="14 15">
    <name type="scientific">Candidatus Coproplasma stercoripullorum</name>
    <dbReference type="NCBI Taxonomy" id="2840751"/>
    <lineage>
        <taxon>Bacteria</taxon>
        <taxon>Bacillati</taxon>
        <taxon>Bacillota</taxon>
        <taxon>Clostridia</taxon>
        <taxon>Eubacteriales</taxon>
        <taxon>Candidatus Coproplasma</taxon>
    </lineage>
</organism>
<evidence type="ECO:0000256" key="12">
    <source>
        <dbReference type="RuleBase" id="RU003484"/>
    </source>
</evidence>
<comment type="caution">
    <text evidence="14">The sequence shown here is derived from an EMBL/GenBank/DDBJ whole genome shotgun (WGS) entry which is preliminary data.</text>
</comment>
<evidence type="ECO:0000256" key="3">
    <source>
        <dbReference type="ARBA" id="ARBA00022448"/>
    </source>
</evidence>
<comment type="subunit">
    <text evidence="10">Component of the Sec protein translocase complex. Heterotrimer consisting of SecY, SecE and SecG subunits. The heterotrimers can form oligomers, although 1 heterotrimer is thought to be able to translocate proteins. Interacts with the ribosome. Interacts with SecDF, and other proteins may be involved. Interacts with SecA.</text>
</comment>
<keyword evidence="7 10" id="KW-0811">Translocation</keyword>
<dbReference type="GO" id="GO:0065002">
    <property type="term" value="P:intracellular protein transmembrane transport"/>
    <property type="evidence" value="ECO:0007669"/>
    <property type="project" value="UniProtKB-UniRule"/>
</dbReference>